<evidence type="ECO:0000313" key="9">
    <source>
        <dbReference type="EMBL" id="GGA14644.1"/>
    </source>
</evidence>
<name>A0A8J2TY71_9MICO</name>
<gene>
    <name evidence="9" type="primary">fepG</name>
    <name evidence="9" type="ORF">GCM10011333_16980</name>
</gene>
<dbReference type="InterPro" id="IPR037294">
    <property type="entry name" value="ABC_BtuC-like"/>
</dbReference>
<keyword evidence="3" id="KW-0813">Transport</keyword>
<evidence type="ECO:0000256" key="2">
    <source>
        <dbReference type="ARBA" id="ARBA00007935"/>
    </source>
</evidence>
<dbReference type="SUPFAM" id="SSF81345">
    <property type="entry name" value="ABC transporter involved in vitamin B12 uptake, BtuC"/>
    <property type="match status" value="1"/>
</dbReference>
<evidence type="ECO:0000256" key="7">
    <source>
        <dbReference type="ARBA" id="ARBA00023136"/>
    </source>
</evidence>
<dbReference type="CDD" id="cd06550">
    <property type="entry name" value="TM_ABC_iron-siderophores_like"/>
    <property type="match status" value="1"/>
</dbReference>
<evidence type="ECO:0000256" key="3">
    <source>
        <dbReference type="ARBA" id="ARBA00022448"/>
    </source>
</evidence>
<dbReference type="EMBL" id="BMFY01000006">
    <property type="protein sequence ID" value="GGA14644.1"/>
    <property type="molecule type" value="Genomic_DNA"/>
</dbReference>
<reference evidence="9" key="1">
    <citation type="journal article" date="2014" name="Int. J. Syst. Evol. Microbiol.">
        <title>Complete genome sequence of Corynebacterium casei LMG S-19264T (=DSM 44701T), isolated from a smear-ripened cheese.</title>
        <authorList>
            <consortium name="US DOE Joint Genome Institute (JGI-PGF)"/>
            <person name="Walter F."/>
            <person name="Albersmeier A."/>
            <person name="Kalinowski J."/>
            <person name="Ruckert C."/>
        </authorList>
    </citation>
    <scope>NUCLEOTIDE SEQUENCE</scope>
    <source>
        <strain evidence="9">CGMCC 1.12785</strain>
    </source>
</reference>
<comment type="caution">
    <text evidence="9">The sequence shown here is derived from an EMBL/GenBank/DDBJ whole genome shotgun (WGS) entry which is preliminary data.</text>
</comment>
<comment type="subcellular location">
    <subcellularLocation>
        <location evidence="1">Cell membrane</location>
        <topology evidence="1">Multi-pass membrane protein</topology>
    </subcellularLocation>
</comment>
<dbReference type="GO" id="GO:0022857">
    <property type="term" value="F:transmembrane transporter activity"/>
    <property type="evidence" value="ECO:0007669"/>
    <property type="project" value="InterPro"/>
</dbReference>
<keyword evidence="4" id="KW-1003">Cell membrane</keyword>
<feature type="transmembrane region" description="Helical" evidence="8">
    <location>
        <begin position="117"/>
        <end position="136"/>
    </location>
</feature>
<dbReference type="Gene3D" id="1.10.3470.10">
    <property type="entry name" value="ABC transporter involved in vitamin B12 uptake, BtuC"/>
    <property type="match status" value="1"/>
</dbReference>
<feature type="transmembrane region" description="Helical" evidence="8">
    <location>
        <begin position="211"/>
        <end position="235"/>
    </location>
</feature>
<evidence type="ECO:0000256" key="8">
    <source>
        <dbReference type="SAM" id="Phobius"/>
    </source>
</evidence>
<proteinExistence type="inferred from homology"/>
<dbReference type="AlphaFoldDB" id="A0A8J2TY71"/>
<accession>A0A8J2TY71</accession>
<evidence type="ECO:0000256" key="1">
    <source>
        <dbReference type="ARBA" id="ARBA00004651"/>
    </source>
</evidence>
<dbReference type="Proteomes" id="UP000616114">
    <property type="component" value="Unassembled WGS sequence"/>
</dbReference>
<comment type="similarity">
    <text evidence="2">Belongs to the binding-protein-dependent transport system permease family. FecCD subfamily.</text>
</comment>
<dbReference type="InterPro" id="IPR000522">
    <property type="entry name" value="ABC_transptr_permease_BtuC"/>
</dbReference>
<feature type="transmembrane region" description="Helical" evidence="8">
    <location>
        <begin position="87"/>
        <end position="105"/>
    </location>
</feature>
<evidence type="ECO:0000313" key="10">
    <source>
        <dbReference type="Proteomes" id="UP000616114"/>
    </source>
</evidence>
<keyword evidence="6 8" id="KW-1133">Transmembrane helix</keyword>
<protein>
    <submittedName>
        <fullName evidence="9">Iron-enterobactin transporter permease</fullName>
    </submittedName>
</protein>
<feature type="transmembrane region" description="Helical" evidence="8">
    <location>
        <begin position="332"/>
        <end position="353"/>
    </location>
</feature>
<feature type="transmembrane region" description="Helical" evidence="8">
    <location>
        <begin position="299"/>
        <end position="320"/>
    </location>
</feature>
<organism evidence="9 10">
    <name type="scientific">Sediminivirga luteola</name>
    <dbReference type="NCBI Taxonomy" id="1774748"/>
    <lineage>
        <taxon>Bacteria</taxon>
        <taxon>Bacillati</taxon>
        <taxon>Actinomycetota</taxon>
        <taxon>Actinomycetes</taxon>
        <taxon>Micrococcales</taxon>
        <taxon>Brevibacteriaceae</taxon>
        <taxon>Sediminivirga</taxon>
    </lineage>
</organism>
<keyword evidence="5 8" id="KW-0812">Transmembrane</keyword>
<dbReference type="Pfam" id="PF01032">
    <property type="entry name" value="FecCD"/>
    <property type="match status" value="1"/>
</dbReference>
<feature type="transmembrane region" description="Helical" evidence="8">
    <location>
        <begin position="142"/>
        <end position="162"/>
    </location>
</feature>
<dbReference type="GO" id="GO:0033214">
    <property type="term" value="P:siderophore-iron import into cell"/>
    <property type="evidence" value="ECO:0007669"/>
    <property type="project" value="TreeGrafter"/>
</dbReference>
<evidence type="ECO:0000256" key="4">
    <source>
        <dbReference type="ARBA" id="ARBA00022475"/>
    </source>
</evidence>
<sequence length="360" mass="36836">MNGTDTQERVRFGHGIVPARLGSLSFLVSTRALSVCAVLIGLCAVVGVVSLAVGRYPLTIAEVLQALGGGAEGIQRTVVVEWRLPRAAAALLFGAALGVSGAIFQSLTRNPLGSPDIIGFASGSYTGALVVIILIGGGYLQVAAGALVGGCLTAALVYVLAYRGGVQGFRLIIVGIAVSAMLSALNTWMLIRASLEVALSAAVWGAGTLNGIGWSQMVPATAVLAVFFIAAAFLARPMRLLELGDDASRALGVRTERARLSLVVLGVGFTATVTAAAGPISFISLAAPQIARRLTGSASVTMGASAVMGAFLLAAADFLAQHGFTLFLGRETTLPVGVMTVSIGGLYLIWLIIREARKGV</sequence>
<keyword evidence="10" id="KW-1185">Reference proteome</keyword>
<dbReference type="RefSeq" id="WP_188550492.1">
    <property type="nucleotide sequence ID" value="NZ_BMFY01000006.1"/>
</dbReference>
<evidence type="ECO:0000256" key="5">
    <source>
        <dbReference type="ARBA" id="ARBA00022692"/>
    </source>
</evidence>
<dbReference type="PANTHER" id="PTHR30472:SF24">
    <property type="entry name" value="FERRIC ENTEROBACTIN TRANSPORT SYSTEM PERMEASE PROTEIN FEPG"/>
    <property type="match status" value="1"/>
</dbReference>
<feature type="transmembrane region" description="Helical" evidence="8">
    <location>
        <begin position="262"/>
        <end position="287"/>
    </location>
</feature>
<reference evidence="9" key="2">
    <citation type="submission" date="2020-09" db="EMBL/GenBank/DDBJ databases">
        <authorList>
            <person name="Sun Q."/>
            <person name="Zhou Y."/>
        </authorList>
    </citation>
    <scope>NUCLEOTIDE SEQUENCE</scope>
    <source>
        <strain evidence="9">CGMCC 1.12785</strain>
    </source>
</reference>
<dbReference type="PANTHER" id="PTHR30472">
    <property type="entry name" value="FERRIC ENTEROBACTIN TRANSPORT SYSTEM PERMEASE PROTEIN"/>
    <property type="match status" value="1"/>
</dbReference>
<dbReference type="GO" id="GO:0005886">
    <property type="term" value="C:plasma membrane"/>
    <property type="evidence" value="ECO:0007669"/>
    <property type="project" value="UniProtKB-SubCell"/>
</dbReference>
<keyword evidence="7 8" id="KW-0472">Membrane</keyword>
<feature type="transmembrane region" description="Helical" evidence="8">
    <location>
        <begin position="169"/>
        <end position="191"/>
    </location>
</feature>
<feature type="transmembrane region" description="Helical" evidence="8">
    <location>
        <begin position="32"/>
        <end position="53"/>
    </location>
</feature>
<evidence type="ECO:0000256" key="6">
    <source>
        <dbReference type="ARBA" id="ARBA00022989"/>
    </source>
</evidence>